<evidence type="ECO:0000256" key="7">
    <source>
        <dbReference type="PROSITE-ProRule" id="PRU00175"/>
    </source>
</evidence>
<evidence type="ECO:0000256" key="3">
    <source>
        <dbReference type="ARBA" id="ARBA00022723"/>
    </source>
</evidence>
<evidence type="ECO:0000259" key="9">
    <source>
        <dbReference type="PROSITE" id="PS50089"/>
    </source>
</evidence>
<feature type="transmembrane region" description="Helical" evidence="8">
    <location>
        <begin position="12"/>
        <end position="37"/>
    </location>
</feature>
<dbReference type="PANTHER" id="PTHR14155">
    <property type="entry name" value="RING FINGER DOMAIN-CONTAINING"/>
    <property type="match status" value="1"/>
</dbReference>
<keyword evidence="3" id="KW-0479">Metal-binding</keyword>
<evidence type="ECO:0000256" key="2">
    <source>
        <dbReference type="ARBA" id="ARBA00012483"/>
    </source>
</evidence>
<evidence type="ECO:0000256" key="1">
    <source>
        <dbReference type="ARBA" id="ARBA00000900"/>
    </source>
</evidence>
<dbReference type="GO" id="GO:0008270">
    <property type="term" value="F:zinc ion binding"/>
    <property type="evidence" value="ECO:0007669"/>
    <property type="project" value="UniProtKB-KW"/>
</dbReference>
<dbReference type="PROSITE" id="PS50089">
    <property type="entry name" value="ZF_RING_2"/>
    <property type="match status" value="1"/>
</dbReference>
<keyword evidence="8" id="KW-0472">Membrane</keyword>
<dbReference type="PANTHER" id="PTHR14155:SF610">
    <property type="entry name" value="OS01G0755700 PROTEIN"/>
    <property type="match status" value="1"/>
</dbReference>
<organism evidence="10 11">
    <name type="scientific">Rhynchospora breviuscula</name>
    <dbReference type="NCBI Taxonomy" id="2022672"/>
    <lineage>
        <taxon>Eukaryota</taxon>
        <taxon>Viridiplantae</taxon>
        <taxon>Streptophyta</taxon>
        <taxon>Embryophyta</taxon>
        <taxon>Tracheophyta</taxon>
        <taxon>Spermatophyta</taxon>
        <taxon>Magnoliopsida</taxon>
        <taxon>Liliopsida</taxon>
        <taxon>Poales</taxon>
        <taxon>Cyperaceae</taxon>
        <taxon>Cyperoideae</taxon>
        <taxon>Rhynchosporeae</taxon>
        <taxon>Rhynchospora</taxon>
    </lineage>
</organism>
<dbReference type="OrthoDB" id="689405at2759"/>
<keyword evidence="8" id="KW-1133">Transmembrane helix</keyword>
<accession>A0A9Q0CBH7</accession>
<dbReference type="Gene3D" id="3.30.40.10">
    <property type="entry name" value="Zinc/RING finger domain, C3HC4 (zinc finger)"/>
    <property type="match status" value="1"/>
</dbReference>
<name>A0A9Q0CBH7_9POAL</name>
<evidence type="ECO:0000313" key="10">
    <source>
        <dbReference type="EMBL" id="KAJ1690544.1"/>
    </source>
</evidence>
<keyword evidence="4 7" id="KW-0863">Zinc-finger</keyword>
<dbReference type="EMBL" id="JAMQYH010000004">
    <property type="protein sequence ID" value="KAJ1690544.1"/>
    <property type="molecule type" value="Genomic_DNA"/>
</dbReference>
<dbReference type="AlphaFoldDB" id="A0A9Q0CBH7"/>
<keyword evidence="5" id="KW-0862">Zinc</keyword>
<dbReference type="Pfam" id="PF13639">
    <property type="entry name" value="zf-RING_2"/>
    <property type="match status" value="1"/>
</dbReference>
<evidence type="ECO:0000256" key="8">
    <source>
        <dbReference type="SAM" id="Phobius"/>
    </source>
</evidence>
<dbReference type="GO" id="GO:0061630">
    <property type="term" value="F:ubiquitin protein ligase activity"/>
    <property type="evidence" value="ECO:0007669"/>
    <property type="project" value="UniProtKB-EC"/>
</dbReference>
<dbReference type="InterPro" id="IPR013083">
    <property type="entry name" value="Znf_RING/FYVE/PHD"/>
</dbReference>
<feature type="domain" description="RING-type" evidence="9">
    <location>
        <begin position="96"/>
        <end position="138"/>
    </location>
</feature>
<dbReference type="SMART" id="SM00184">
    <property type="entry name" value="RING"/>
    <property type="match status" value="1"/>
</dbReference>
<dbReference type="EC" id="2.3.2.27" evidence="2"/>
<dbReference type="SUPFAM" id="SSF57850">
    <property type="entry name" value="RING/U-box"/>
    <property type="match status" value="1"/>
</dbReference>
<dbReference type="Proteomes" id="UP001151287">
    <property type="component" value="Unassembled WGS sequence"/>
</dbReference>
<comment type="caution">
    <text evidence="10">The sequence shown here is derived from an EMBL/GenBank/DDBJ whole genome shotgun (WGS) entry which is preliminary data.</text>
</comment>
<dbReference type="InterPro" id="IPR053238">
    <property type="entry name" value="RING-H2_zinc_finger"/>
</dbReference>
<comment type="similarity">
    <text evidence="6">Belongs to the RING-type zinc finger family. ATL subfamily.</text>
</comment>
<evidence type="ECO:0000256" key="5">
    <source>
        <dbReference type="ARBA" id="ARBA00022833"/>
    </source>
</evidence>
<keyword evidence="8" id="KW-0812">Transmembrane</keyword>
<gene>
    <name evidence="10" type="ORF">LUZ63_014699</name>
</gene>
<protein>
    <recommendedName>
        <fullName evidence="2">RING-type E3 ubiquitin transferase</fullName>
        <ecNumber evidence="2">2.3.2.27</ecNumber>
    </recommendedName>
</protein>
<comment type="catalytic activity">
    <reaction evidence="1">
        <text>S-ubiquitinyl-[E2 ubiquitin-conjugating enzyme]-L-cysteine + [acceptor protein]-L-lysine = [E2 ubiquitin-conjugating enzyme]-L-cysteine + N(6)-ubiquitinyl-[acceptor protein]-L-lysine.</text>
        <dbReference type="EC" id="2.3.2.27"/>
    </reaction>
</comment>
<evidence type="ECO:0000256" key="4">
    <source>
        <dbReference type="ARBA" id="ARBA00022771"/>
    </source>
</evidence>
<proteinExistence type="inferred from homology"/>
<reference evidence="10" key="1">
    <citation type="journal article" date="2022" name="Cell">
        <title>Repeat-based holocentromeres influence genome architecture and karyotype evolution.</title>
        <authorList>
            <person name="Hofstatter P.G."/>
            <person name="Thangavel G."/>
            <person name="Lux T."/>
            <person name="Neumann P."/>
            <person name="Vondrak T."/>
            <person name="Novak P."/>
            <person name="Zhang M."/>
            <person name="Costa L."/>
            <person name="Castellani M."/>
            <person name="Scott A."/>
            <person name="Toegelov H."/>
            <person name="Fuchs J."/>
            <person name="Mata-Sucre Y."/>
            <person name="Dias Y."/>
            <person name="Vanzela A.L.L."/>
            <person name="Huettel B."/>
            <person name="Almeida C.C.S."/>
            <person name="Simkova H."/>
            <person name="Souza G."/>
            <person name="Pedrosa-Harand A."/>
            <person name="Macas J."/>
            <person name="Mayer K.F.X."/>
            <person name="Houben A."/>
            <person name="Marques A."/>
        </authorList>
    </citation>
    <scope>NUCLEOTIDE SEQUENCE</scope>
    <source>
        <strain evidence="10">RhyBre1mFocal</strain>
    </source>
</reference>
<dbReference type="InterPro" id="IPR001841">
    <property type="entry name" value="Znf_RING"/>
</dbReference>
<sequence>MSINDVNTWSSWIASVQAGFSLGILIGGICLGIYLFLRRNCCCEFEEEVITGHDPSNLMMAPLPRESMNNKVSDIRIVVWSSIYQKMDKEDRNSDCVVCLCQMQQGETVVQLPFCRHLFHKTCIHPWLARNLTCPICRSSMHVQCLTRT</sequence>
<keyword evidence="11" id="KW-1185">Reference proteome</keyword>
<evidence type="ECO:0000256" key="6">
    <source>
        <dbReference type="ARBA" id="ARBA00024209"/>
    </source>
</evidence>
<evidence type="ECO:0000313" key="11">
    <source>
        <dbReference type="Proteomes" id="UP001151287"/>
    </source>
</evidence>